<protein>
    <submittedName>
        <fullName evidence="1">Uncharacterized protein</fullName>
    </submittedName>
</protein>
<sequence>MGSIERNVRALSAQIDRQESMLVQRRGFHNFDNLTPRRTMRDKDSSSDANLKVRDDLSQNFDESFKLLRTQGGGRFGLEVDEMEGAWEEDLKWTSKEYSRRELVLGASDPQRKAKNDHTRIMEAKSGTLFYSFGVREEEKFQ</sequence>
<gene>
    <name evidence="1" type="ORF">M9H77_07178</name>
</gene>
<comment type="caution">
    <text evidence="1">The sequence shown here is derived from an EMBL/GenBank/DDBJ whole genome shotgun (WGS) entry which is preliminary data.</text>
</comment>
<organism evidence="1 2">
    <name type="scientific">Catharanthus roseus</name>
    <name type="common">Madagascar periwinkle</name>
    <name type="synonym">Vinca rosea</name>
    <dbReference type="NCBI Taxonomy" id="4058"/>
    <lineage>
        <taxon>Eukaryota</taxon>
        <taxon>Viridiplantae</taxon>
        <taxon>Streptophyta</taxon>
        <taxon>Embryophyta</taxon>
        <taxon>Tracheophyta</taxon>
        <taxon>Spermatophyta</taxon>
        <taxon>Magnoliopsida</taxon>
        <taxon>eudicotyledons</taxon>
        <taxon>Gunneridae</taxon>
        <taxon>Pentapetalae</taxon>
        <taxon>asterids</taxon>
        <taxon>lamiids</taxon>
        <taxon>Gentianales</taxon>
        <taxon>Apocynaceae</taxon>
        <taxon>Rauvolfioideae</taxon>
        <taxon>Vinceae</taxon>
        <taxon>Catharanthinae</taxon>
        <taxon>Catharanthus</taxon>
    </lineage>
</organism>
<reference evidence="2" key="1">
    <citation type="journal article" date="2023" name="Nat. Plants">
        <title>Single-cell RNA sequencing provides a high-resolution roadmap for understanding the multicellular compartmentation of specialized metabolism.</title>
        <authorList>
            <person name="Sun S."/>
            <person name="Shen X."/>
            <person name="Li Y."/>
            <person name="Li Y."/>
            <person name="Wang S."/>
            <person name="Li R."/>
            <person name="Zhang H."/>
            <person name="Shen G."/>
            <person name="Guo B."/>
            <person name="Wei J."/>
            <person name="Xu J."/>
            <person name="St-Pierre B."/>
            <person name="Chen S."/>
            <person name="Sun C."/>
        </authorList>
    </citation>
    <scope>NUCLEOTIDE SEQUENCE [LARGE SCALE GENOMIC DNA]</scope>
</reference>
<evidence type="ECO:0000313" key="1">
    <source>
        <dbReference type="EMBL" id="KAI5676228.1"/>
    </source>
</evidence>
<dbReference type="EMBL" id="CM044702">
    <property type="protein sequence ID" value="KAI5676228.1"/>
    <property type="molecule type" value="Genomic_DNA"/>
</dbReference>
<keyword evidence="2" id="KW-1185">Reference proteome</keyword>
<proteinExistence type="predicted"/>
<name>A0ACC0BUL3_CATRO</name>
<accession>A0ACC0BUL3</accession>
<dbReference type="Proteomes" id="UP001060085">
    <property type="component" value="Linkage Group LG02"/>
</dbReference>
<evidence type="ECO:0000313" key="2">
    <source>
        <dbReference type="Proteomes" id="UP001060085"/>
    </source>
</evidence>